<comment type="caution">
    <text evidence="2">The sequence shown here is derived from an EMBL/GenBank/DDBJ whole genome shotgun (WGS) entry which is preliminary data.</text>
</comment>
<dbReference type="RefSeq" id="WP_101343761.1">
    <property type="nucleotide sequence ID" value="NZ_PJAI02000033.1"/>
</dbReference>
<accession>A0ABY3MSV3</accession>
<dbReference type="SMART" id="SM00901">
    <property type="entry name" value="FRG"/>
    <property type="match status" value="1"/>
</dbReference>
<name>A0ABY3MSV3_9GAMM</name>
<reference evidence="2 3" key="1">
    <citation type="submission" date="2019-08" db="EMBL/GenBank/DDBJ databases">
        <title>Microbe sample from Colwellia echini.</title>
        <authorList>
            <person name="Christiansen L."/>
            <person name="Pathiraja D."/>
            <person name="Schultz-Johansen M."/>
            <person name="Choi I.-G."/>
            <person name="Stougaard P."/>
        </authorList>
    </citation>
    <scope>NUCLEOTIDE SEQUENCE [LARGE SCALE GENOMIC DNA]</scope>
    <source>
        <strain evidence="2 3">A3</strain>
    </source>
</reference>
<dbReference type="Proteomes" id="UP000815846">
    <property type="component" value="Unassembled WGS sequence"/>
</dbReference>
<evidence type="ECO:0000313" key="2">
    <source>
        <dbReference type="EMBL" id="TYK64276.1"/>
    </source>
</evidence>
<gene>
    <name evidence="2" type="ORF">CWS31_016580</name>
</gene>
<evidence type="ECO:0000259" key="1">
    <source>
        <dbReference type="SMART" id="SM00901"/>
    </source>
</evidence>
<dbReference type="InterPro" id="IPR014966">
    <property type="entry name" value="FRG-dom"/>
</dbReference>
<organism evidence="2 3">
    <name type="scientific">Colwellia echini</name>
    <dbReference type="NCBI Taxonomy" id="1982103"/>
    <lineage>
        <taxon>Bacteria</taxon>
        <taxon>Pseudomonadati</taxon>
        <taxon>Pseudomonadota</taxon>
        <taxon>Gammaproteobacteria</taxon>
        <taxon>Alteromonadales</taxon>
        <taxon>Colwelliaceae</taxon>
        <taxon>Colwellia</taxon>
    </lineage>
</organism>
<evidence type="ECO:0000313" key="3">
    <source>
        <dbReference type="Proteomes" id="UP000815846"/>
    </source>
</evidence>
<dbReference type="EMBL" id="PJAI02000033">
    <property type="protein sequence ID" value="TYK64276.1"/>
    <property type="molecule type" value="Genomic_DNA"/>
</dbReference>
<feature type="domain" description="FRG" evidence="1">
    <location>
        <begin position="20"/>
        <end position="116"/>
    </location>
</feature>
<proteinExistence type="predicted"/>
<protein>
    <submittedName>
        <fullName evidence="2">FRG domain-containing protein</fullName>
    </submittedName>
</protein>
<dbReference type="Pfam" id="PF08867">
    <property type="entry name" value="FRG"/>
    <property type="match status" value="1"/>
</dbReference>
<keyword evidence="3" id="KW-1185">Reference proteome</keyword>
<sequence length="245" mass="28168">MEINSIQDLLAKLEELHHDQNQDIWYRGQASSEWSLKPYYLRLDGRQSESTLLKRFKQSAAMLIDTAPKESFDWLFLMQHYGVPTRLLDWSESPLVALYFAVENLEKHGNEDGALWLLYPSELNKNAHINNRDEDGYIPSFEDEELVSYSVESLKSNTRVQLLPVATIATRNNARIQAQHGVFTIHHHENIALEDIGNRKHAVKLVIPQASKEILKKQLALLGYSKFQLFPELSSIGDIIKESIQ</sequence>